<dbReference type="InterPro" id="IPR024983">
    <property type="entry name" value="CHAT_dom"/>
</dbReference>
<feature type="region of interest" description="Disordered" evidence="3">
    <location>
        <begin position="50"/>
        <end position="71"/>
    </location>
</feature>
<feature type="repeat" description="TPR" evidence="1">
    <location>
        <begin position="539"/>
        <end position="572"/>
    </location>
</feature>
<dbReference type="KEGG" id="oxy:HCG48_01035"/>
<feature type="coiled-coil region" evidence="2">
    <location>
        <begin position="585"/>
        <end position="622"/>
    </location>
</feature>
<dbReference type="PROSITE" id="PS50005">
    <property type="entry name" value="TPR"/>
    <property type="match status" value="8"/>
</dbReference>
<dbReference type="SMART" id="SM00028">
    <property type="entry name" value="TPR"/>
    <property type="match status" value="10"/>
</dbReference>
<protein>
    <submittedName>
        <fullName evidence="5">CHAT domain-containing protein</fullName>
    </submittedName>
</protein>
<evidence type="ECO:0000256" key="2">
    <source>
        <dbReference type="SAM" id="Coils"/>
    </source>
</evidence>
<dbReference type="PROSITE" id="PS50293">
    <property type="entry name" value="TPR_REGION"/>
    <property type="match status" value="1"/>
</dbReference>
<sequence length="1154" mass="128545">MKPAMKRSPLPFSPTFLFRLATIAASALLGVRGLPEPLLAVVPPENGTNFAQKTAQTSDADDATPLGEGITTGTIAPGATELYKVALDAQEYIKLAVGGPEIEIELQLMASDGTAIAPIHTETTADGHVLEAIAPSTGTYTLEITAIAATGEASEYQVRLIERRSATEADRDRLTYIQFVREGMELFERATLESYREAIAKWEAAIVLAERLGDRLGQGLLVQGIGKVYHEIGEIDTALTYYQKALEIRQEIGDLSGTAQSLNNIGAIYWFRGDYQRALENLERSLPLYQQVENTWGEAEVLNNIGQIYADLRESDRALEYLNRGLALRQELGDRRGEGSTLNNIAGVYSHLGENETALDYYQQALAIRREIQDPQGIANTLTNLAVFYAIQGKLQKALDLYEQVLQLQQTIGDRLGETVTYINLGQTYLDLGDRERALALFERALPMTETTGYLVGKGAILNNIAGIYANENQRDRALSLYREALAIARQIGDRAEEANILGNIGSQYLNQQKLEQALDYYQQGLSLAREVSDRQIIAILTANLGTTYQNLGQWDKARQNFNQALEINRQLGNFGKATFVLFGLATLDRQQGDLEMALERIEEALNEIEDVRSQVNSEQLRSLFFAEKQDYYELYIDILMELHQRHPDKGYDIKAFEASEAARARSLLEILNETQADIRAGVDPQLLDRETEIKAQLDARERQRIELLALGDPRQQVGKIESEIARLLEEYNAVLADIRANSPRYAALTQPQPLSLEQIQREVLDDETILLEYFLGGARSYLWVVTNDRIASYELASRETIEQQARIFSQALTDPRYRFNTERIQGVGAELSETILAPVAEELGDRRLLVVGDGALQYVPFAALPHPNRTGDRFATPPAYRPVLLIEEHEIVTLPSASTLALLRRDFGGRAIAPKRLAIFADPVFSATDERVVTGRRPTVEEDNSLTTALLERSARMAGVDFARLPYTRSEAEAILSLVAPNQREAAFDFEVNKNSATSDRLSQYQIIHFATHGILNSEQPELSGLVLSLVEPDGDVQNGFLRLHEVYNLNLQAELVVLSACETGLGRQIRGEGIVGLTRGFMYAGAKRVAVSLWSVDDRATADLMVRFYRQMLGGDRAPAAALRAAQLELLNSEEWRSPYYWAAFGIQGEWR</sequence>
<dbReference type="Pfam" id="PF13424">
    <property type="entry name" value="TPR_12"/>
    <property type="match status" value="5"/>
</dbReference>
<proteinExistence type="predicted"/>
<feature type="repeat" description="TPR" evidence="1">
    <location>
        <begin position="219"/>
        <end position="252"/>
    </location>
</feature>
<dbReference type="Proteomes" id="UP000500857">
    <property type="component" value="Chromosome"/>
</dbReference>
<keyword evidence="1" id="KW-0802">TPR repeat</keyword>
<accession>A0A6H1TSC2</accession>
<evidence type="ECO:0000256" key="3">
    <source>
        <dbReference type="SAM" id="MobiDB-lite"/>
    </source>
</evidence>
<evidence type="ECO:0000313" key="5">
    <source>
        <dbReference type="EMBL" id="QIZ69345.1"/>
    </source>
</evidence>
<dbReference type="SUPFAM" id="SSF48452">
    <property type="entry name" value="TPR-like"/>
    <property type="match status" value="2"/>
</dbReference>
<dbReference type="RefSeq" id="WP_168567502.1">
    <property type="nucleotide sequence ID" value="NZ_CP051167.1"/>
</dbReference>
<keyword evidence="6" id="KW-1185">Reference proteome</keyword>
<feature type="repeat" description="TPR" evidence="1">
    <location>
        <begin position="499"/>
        <end position="532"/>
    </location>
</feature>
<name>A0A6H1TSC2_9CYAN</name>
<dbReference type="Gene3D" id="2.60.120.380">
    <property type="match status" value="1"/>
</dbReference>
<feature type="repeat" description="TPR" evidence="1">
    <location>
        <begin position="379"/>
        <end position="412"/>
    </location>
</feature>
<dbReference type="InterPro" id="IPR019734">
    <property type="entry name" value="TPR_rpt"/>
</dbReference>
<gene>
    <name evidence="5" type="ORF">HCG48_01035</name>
</gene>
<reference evidence="5 6" key="1">
    <citation type="submission" date="2020-04" db="EMBL/GenBank/DDBJ databases">
        <authorList>
            <person name="Basu S."/>
            <person name="Maruthanayagam V."/>
            <person name="Chakraborty S."/>
            <person name="Pramanik A."/>
            <person name="Mukherjee J."/>
            <person name="Brink B."/>
        </authorList>
    </citation>
    <scope>NUCLEOTIDE SEQUENCE [LARGE SCALE GENOMIC DNA]</scope>
    <source>
        <strain evidence="5 6">AP17</strain>
    </source>
</reference>
<dbReference type="Gene3D" id="1.25.40.10">
    <property type="entry name" value="Tetratricopeptide repeat domain"/>
    <property type="match status" value="2"/>
</dbReference>
<evidence type="ECO:0000259" key="4">
    <source>
        <dbReference type="Pfam" id="PF12770"/>
    </source>
</evidence>
<dbReference type="InterPro" id="IPR011990">
    <property type="entry name" value="TPR-like_helical_dom_sf"/>
</dbReference>
<evidence type="ECO:0000256" key="1">
    <source>
        <dbReference type="PROSITE-ProRule" id="PRU00339"/>
    </source>
</evidence>
<dbReference type="Pfam" id="PF12770">
    <property type="entry name" value="CHAT"/>
    <property type="match status" value="1"/>
</dbReference>
<dbReference type="EMBL" id="CP051167">
    <property type="protein sequence ID" value="QIZ69345.1"/>
    <property type="molecule type" value="Genomic_DNA"/>
</dbReference>
<dbReference type="AlphaFoldDB" id="A0A6H1TSC2"/>
<feature type="repeat" description="TPR" evidence="1">
    <location>
        <begin position="259"/>
        <end position="292"/>
    </location>
</feature>
<feature type="repeat" description="TPR" evidence="1">
    <location>
        <begin position="339"/>
        <end position="372"/>
    </location>
</feature>
<feature type="repeat" description="TPR" evidence="1">
    <location>
        <begin position="419"/>
        <end position="452"/>
    </location>
</feature>
<keyword evidence="2" id="KW-0175">Coiled coil</keyword>
<dbReference type="PANTHER" id="PTHR10098">
    <property type="entry name" value="RAPSYN-RELATED"/>
    <property type="match status" value="1"/>
</dbReference>
<feature type="repeat" description="TPR" evidence="1">
    <location>
        <begin position="299"/>
        <end position="332"/>
    </location>
</feature>
<feature type="domain" description="CHAT" evidence="4">
    <location>
        <begin position="828"/>
        <end position="1151"/>
    </location>
</feature>
<evidence type="ECO:0000313" key="6">
    <source>
        <dbReference type="Proteomes" id="UP000500857"/>
    </source>
</evidence>
<organism evidence="5 6">
    <name type="scientific">Oxynema aestuarii AP17</name>
    <dbReference type="NCBI Taxonomy" id="2064643"/>
    <lineage>
        <taxon>Bacteria</taxon>
        <taxon>Bacillati</taxon>
        <taxon>Cyanobacteriota</taxon>
        <taxon>Cyanophyceae</taxon>
        <taxon>Oscillatoriophycideae</taxon>
        <taxon>Oscillatoriales</taxon>
        <taxon>Oscillatoriaceae</taxon>
        <taxon>Oxynema</taxon>
        <taxon>Oxynema aestuarii</taxon>
    </lineage>
</organism>